<dbReference type="Pfam" id="PF07695">
    <property type="entry name" value="7TMR-DISM_7TM"/>
    <property type="match status" value="1"/>
</dbReference>
<accession>A0ABP9D2R5</accession>
<protein>
    <recommendedName>
        <fullName evidence="5">PPM-type phosphatase domain-containing protein</fullName>
    </recommendedName>
</protein>
<feature type="transmembrane region" description="Helical" evidence="3">
    <location>
        <begin position="228"/>
        <end position="247"/>
    </location>
</feature>
<feature type="domain" description="PPM-type phosphatase" evidence="5">
    <location>
        <begin position="493"/>
        <end position="720"/>
    </location>
</feature>
<dbReference type="InterPro" id="IPR036457">
    <property type="entry name" value="PPM-type-like_dom_sf"/>
</dbReference>
<keyword evidence="3" id="KW-1133">Transmembrane helix</keyword>
<dbReference type="PANTHER" id="PTHR43156">
    <property type="entry name" value="STAGE II SPORULATION PROTEIN E-RELATED"/>
    <property type="match status" value="1"/>
</dbReference>
<dbReference type="InterPro" id="IPR011623">
    <property type="entry name" value="7TMR_DISM_rcpt_extracell_dom1"/>
</dbReference>
<name>A0ABP9D2R5_9BACT</name>
<dbReference type="Gene3D" id="3.60.40.10">
    <property type="entry name" value="PPM-type phosphatase domain"/>
    <property type="match status" value="1"/>
</dbReference>
<dbReference type="Proteomes" id="UP001500298">
    <property type="component" value="Unassembled WGS sequence"/>
</dbReference>
<evidence type="ECO:0000256" key="1">
    <source>
        <dbReference type="ARBA" id="ARBA00022801"/>
    </source>
</evidence>
<comment type="caution">
    <text evidence="6">The sequence shown here is derived from an EMBL/GenBank/DDBJ whole genome shotgun (WGS) entry which is preliminary data.</text>
</comment>
<dbReference type="InterPro" id="IPR008979">
    <property type="entry name" value="Galactose-bd-like_sf"/>
</dbReference>
<feature type="transmembrane region" description="Helical" evidence="3">
    <location>
        <begin position="350"/>
        <end position="367"/>
    </location>
</feature>
<evidence type="ECO:0000256" key="3">
    <source>
        <dbReference type="SAM" id="Phobius"/>
    </source>
</evidence>
<dbReference type="Pfam" id="PF07228">
    <property type="entry name" value="SpoIIE"/>
    <property type="match status" value="1"/>
</dbReference>
<evidence type="ECO:0000313" key="7">
    <source>
        <dbReference type="Proteomes" id="UP001500298"/>
    </source>
</evidence>
<evidence type="ECO:0000256" key="2">
    <source>
        <dbReference type="SAM" id="Coils"/>
    </source>
</evidence>
<evidence type="ECO:0000256" key="4">
    <source>
        <dbReference type="SAM" id="SignalP"/>
    </source>
</evidence>
<keyword evidence="4" id="KW-0732">Signal</keyword>
<sequence length="720" mass="82000">MYCYKPIVSCVVFILSLFFSIDLTAQNTSNAAILDLRNTEGDEPVNLDGDWEFYWGQLLYEEDLSKKELQRQLVAIPSPWNGLTDHHQKPLPSFGVATYHLNVLLPADRREQLALKLRTAGTAYRFYVNGDEVASNGRVSKNAEEAVPEYRAQTVTFPVTSDTLSLLVHVSNYHHRKGGLWQTIQLGTEAAIQRERELATWRDIFLLGSIFIVGLYHLILFYYRRKVLANLVFSITAFALCVRVLTIGEYLLPSFISGLPWDWLLKLQYLAFEVPLITVPLFIRVLYKEFTWKYFQVGVNVVVGGLIVFTLFASTYAVSHVMMGITFLLPIICAYCIGTLLYAALNRQKAALVFLLGALTLVVTSVNDLLLNENLIQSVNLFSVGFFIFIFSQAFVLARNFSIAFIQNEELNNELDEINQNLEKTVMERTVSLQEAVEELNSQNVRIADQNEELIQQGEQLKKVNDEMTSSIHYAKQIQKALLPSQQLLKKHFGEEGFFVFYQPRNIVSGDFYFVEEVDDKLIIVASDCTGHGVPGAFMSFIGIQSLTEIILKDNITSPELILEELHEHVYNSLRQSTSGNQDGMEIAIVCIDYKKRELQYAGAKNPIFLLREGQAELIKGDKTPIGGDIYKKRVAYTLHTIPLGDEQITFYLYTDGYPDQFGGKNNKKFMAKNFRRFLTLMHKDTMKEQKRILGDNLKSWMSHGNEKQTDDILVIGFKL</sequence>
<feature type="chain" id="PRO_5045667420" description="PPM-type phosphatase domain-containing protein" evidence="4">
    <location>
        <begin position="26"/>
        <end position="720"/>
    </location>
</feature>
<keyword evidence="2" id="KW-0175">Coiled coil</keyword>
<feature type="coiled-coil region" evidence="2">
    <location>
        <begin position="401"/>
        <end position="467"/>
    </location>
</feature>
<dbReference type="SUPFAM" id="SSF49785">
    <property type="entry name" value="Galactose-binding domain-like"/>
    <property type="match status" value="1"/>
</dbReference>
<organism evidence="6 7">
    <name type="scientific">Algivirga pacifica</name>
    <dbReference type="NCBI Taxonomy" id="1162670"/>
    <lineage>
        <taxon>Bacteria</taxon>
        <taxon>Pseudomonadati</taxon>
        <taxon>Bacteroidota</taxon>
        <taxon>Cytophagia</taxon>
        <taxon>Cytophagales</taxon>
        <taxon>Flammeovirgaceae</taxon>
        <taxon>Algivirga</taxon>
    </lineage>
</organism>
<feature type="transmembrane region" description="Helical" evidence="3">
    <location>
        <begin position="204"/>
        <end position="223"/>
    </location>
</feature>
<dbReference type="EMBL" id="BAABJX010000012">
    <property type="protein sequence ID" value="GAA4824643.1"/>
    <property type="molecule type" value="Genomic_DNA"/>
</dbReference>
<reference evidence="7" key="1">
    <citation type="journal article" date="2019" name="Int. J. Syst. Evol. Microbiol.">
        <title>The Global Catalogue of Microorganisms (GCM) 10K type strain sequencing project: providing services to taxonomists for standard genome sequencing and annotation.</title>
        <authorList>
            <consortium name="The Broad Institute Genomics Platform"/>
            <consortium name="The Broad Institute Genome Sequencing Center for Infectious Disease"/>
            <person name="Wu L."/>
            <person name="Ma J."/>
        </authorList>
    </citation>
    <scope>NUCLEOTIDE SEQUENCE [LARGE SCALE GENOMIC DNA]</scope>
    <source>
        <strain evidence="7">JCM 18326</strain>
    </source>
</reference>
<evidence type="ECO:0000313" key="6">
    <source>
        <dbReference type="EMBL" id="GAA4824643.1"/>
    </source>
</evidence>
<feature type="transmembrane region" description="Helical" evidence="3">
    <location>
        <begin position="267"/>
        <end position="287"/>
    </location>
</feature>
<dbReference type="InterPro" id="IPR052016">
    <property type="entry name" value="Bact_Sigma-Reg"/>
</dbReference>
<dbReference type="Gene3D" id="2.60.120.260">
    <property type="entry name" value="Galactose-binding domain-like"/>
    <property type="match status" value="1"/>
</dbReference>
<gene>
    <name evidence="6" type="ORF">GCM10023331_06450</name>
</gene>
<dbReference type="SMART" id="SM00331">
    <property type="entry name" value="PP2C_SIG"/>
    <property type="match status" value="1"/>
</dbReference>
<keyword evidence="3" id="KW-0472">Membrane</keyword>
<feature type="transmembrane region" description="Helical" evidence="3">
    <location>
        <begin position="321"/>
        <end position="343"/>
    </location>
</feature>
<evidence type="ECO:0000259" key="5">
    <source>
        <dbReference type="SMART" id="SM00331"/>
    </source>
</evidence>
<feature type="signal peptide" evidence="4">
    <location>
        <begin position="1"/>
        <end position="25"/>
    </location>
</feature>
<feature type="transmembrane region" description="Helical" evidence="3">
    <location>
        <begin position="294"/>
        <end position="315"/>
    </location>
</feature>
<keyword evidence="3" id="KW-0812">Transmembrane</keyword>
<feature type="transmembrane region" description="Helical" evidence="3">
    <location>
        <begin position="379"/>
        <end position="398"/>
    </location>
</feature>
<keyword evidence="1" id="KW-0378">Hydrolase</keyword>
<dbReference type="InterPro" id="IPR001932">
    <property type="entry name" value="PPM-type_phosphatase-like_dom"/>
</dbReference>
<keyword evidence="7" id="KW-1185">Reference proteome</keyword>
<dbReference type="PANTHER" id="PTHR43156:SF9">
    <property type="entry name" value="HAMP DOMAIN-CONTAINING PROTEIN"/>
    <property type="match status" value="1"/>
</dbReference>
<proteinExistence type="predicted"/>